<dbReference type="PANTHER" id="PTHR12338">
    <property type="entry name" value="AUTOTRANSPORTER"/>
    <property type="match status" value="1"/>
</dbReference>
<evidence type="ECO:0000259" key="2">
    <source>
        <dbReference type="SMART" id="SM00912"/>
    </source>
</evidence>
<keyword evidence="4" id="KW-1185">Reference proteome</keyword>
<feature type="region of interest" description="Disordered" evidence="1">
    <location>
        <begin position="2522"/>
        <end position="2545"/>
    </location>
</feature>
<evidence type="ECO:0000256" key="1">
    <source>
        <dbReference type="SAM" id="MobiDB-lite"/>
    </source>
</evidence>
<dbReference type="Proteomes" id="UP000265916">
    <property type="component" value="Unassembled WGS sequence"/>
</dbReference>
<feature type="compositionally biased region" description="Polar residues" evidence="1">
    <location>
        <begin position="2471"/>
        <end position="2486"/>
    </location>
</feature>
<feature type="region of interest" description="Disordered" evidence="1">
    <location>
        <begin position="2316"/>
        <end position="2339"/>
    </location>
</feature>
<dbReference type="Gene3D" id="2.160.20.20">
    <property type="match status" value="1"/>
</dbReference>
<feature type="region of interest" description="Disordered" evidence="1">
    <location>
        <begin position="2632"/>
        <end position="2651"/>
    </location>
</feature>
<proteinExistence type="predicted"/>
<dbReference type="NCBIfam" id="TIGR01901">
    <property type="entry name" value="adhes_NPXG"/>
    <property type="match status" value="1"/>
</dbReference>
<feature type="region of interest" description="Disordered" evidence="1">
    <location>
        <begin position="2161"/>
        <end position="2184"/>
    </location>
</feature>
<feature type="compositionally biased region" description="Polar residues" evidence="1">
    <location>
        <begin position="2582"/>
        <end position="2599"/>
    </location>
</feature>
<feature type="region of interest" description="Disordered" evidence="1">
    <location>
        <begin position="2367"/>
        <end position="2390"/>
    </location>
</feature>
<gene>
    <name evidence="3" type="ORF">CKF58_03845</name>
</gene>
<dbReference type="Gene3D" id="2.160.20.10">
    <property type="entry name" value="Single-stranded right-handed beta-helix, Pectin lyase-like"/>
    <property type="match status" value="1"/>
</dbReference>
<feature type="region of interest" description="Disordered" evidence="1">
    <location>
        <begin position="2212"/>
        <end position="2232"/>
    </location>
</feature>
<evidence type="ECO:0000313" key="4">
    <source>
        <dbReference type="Proteomes" id="UP000265916"/>
    </source>
</evidence>
<protein>
    <recommendedName>
        <fullName evidence="2">Filamentous haemagglutinin FhaB/tRNA nuclease CdiA-like TPS domain-containing protein</fullName>
    </recommendedName>
</protein>
<dbReference type="InterPro" id="IPR008638">
    <property type="entry name" value="FhaB/CdiA-like_TPS"/>
</dbReference>
<feature type="domain" description="Filamentous haemagglutinin FhaB/tRNA nuclease CdiA-like TPS" evidence="2">
    <location>
        <begin position="74"/>
        <end position="176"/>
    </location>
</feature>
<organism evidence="3 4">
    <name type="scientific">Psittacicella hinzii</name>
    <dbReference type="NCBI Taxonomy" id="2028575"/>
    <lineage>
        <taxon>Bacteria</taxon>
        <taxon>Pseudomonadati</taxon>
        <taxon>Pseudomonadota</taxon>
        <taxon>Gammaproteobacteria</taxon>
        <taxon>Pasteurellales</taxon>
        <taxon>Psittacicellaceae</taxon>
        <taxon>Psittacicella</taxon>
    </lineage>
</organism>
<dbReference type="InterPro" id="IPR012332">
    <property type="entry name" value="Autotransporter_pectin_lyase_C"/>
</dbReference>
<name>A0A3A1YMY6_9GAMM</name>
<dbReference type="RefSeq" id="WP_119531150.1">
    <property type="nucleotide sequence ID" value="NZ_NRJG01000061.1"/>
</dbReference>
<dbReference type="InterPro" id="IPR011050">
    <property type="entry name" value="Pectin_lyase_fold/virulence"/>
</dbReference>
<evidence type="ECO:0000313" key="3">
    <source>
        <dbReference type="EMBL" id="RIY38608.1"/>
    </source>
</evidence>
<dbReference type="EMBL" id="NRJG01000061">
    <property type="protein sequence ID" value="RIY38608.1"/>
    <property type="molecule type" value="Genomic_DNA"/>
</dbReference>
<feature type="region of interest" description="Disordered" evidence="1">
    <location>
        <begin position="2429"/>
        <end position="2448"/>
    </location>
</feature>
<dbReference type="InterPro" id="IPR012334">
    <property type="entry name" value="Pectin_lyas_fold"/>
</dbReference>
<dbReference type="SMART" id="SM00912">
    <property type="entry name" value="Haemagg_act"/>
    <property type="match status" value="1"/>
</dbReference>
<feature type="compositionally biased region" description="Polar residues" evidence="1">
    <location>
        <begin position="2316"/>
        <end position="2331"/>
    </location>
</feature>
<feature type="region of interest" description="Disordered" evidence="1">
    <location>
        <begin position="2471"/>
        <end position="2492"/>
    </location>
</feature>
<feature type="compositionally biased region" description="Polar residues" evidence="1">
    <location>
        <begin position="2610"/>
        <end position="2623"/>
    </location>
</feature>
<accession>A0A3A1YMY6</accession>
<dbReference type="InterPro" id="IPR050909">
    <property type="entry name" value="Bact_Autotransporter_VF"/>
</dbReference>
<dbReference type="OrthoDB" id="218680at2"/>
<comment type="caution">
    <text evidence="3">The sequence shown here is derived from an EMBL/GenBank/DDBJ whole genome shotgun (WGS) entry which is preliminary data.</text>
</comment>
<dbReference type="SUPFAM" id="SSF51126">
    <property type="entry name" value="Pectin lyase-like"/>
    <property type="match status" value="1"/>
</dbReference>
<feature type="compositionally biased region" description="Low complexity" evidence="1">
    <location>
        <begin position="2164"/>
        <end position="2173"/>
    </location>
</feature>
<sequence length="2980" mass="312522">MNKFYRLKLNRQTQSLDAVSEIATSAVAGRNFNEVDTTYSTWSFLNLRKLVLALGISAFTFSGSVFAAPGEIISHQGQVKMVTNGAITTITTDPNAIIRWNNFNINSNEVVQFIQQSANSAVLNRVLGGNPSQILGKLQSNGQVFIVNPAGIVFGKNASVDVAGLVASTLDISDKDFVDGKYIFNQDKDQAIAQVLNQGMIKVTDKGTLALVGGTVVNKGKLEARDGTVFLLAGNSIVIQDLDNPLISYKVTAENKAVNLGEIITKKAYLLANKVANGYVSSLSSYADLVSEADSASQATITADGEIVLFGASEADSYQTHTQKTAEVLGEKTGIAVNNGTLDASNTTGKAGTIKVLGDSVGTEENSRILAKGKEGGTVYLGGDRQGAGNIKLSNGTIAFEGSVVDVSGEYDAGSSYLWGNYAVVEGKFVATSEKAKGGFIETSGNYINVTNNFDVNTYGETEVGEWLLDPYHLEITHGDYDKSLWEVATGRYKASPYFIENKGYYFQDTTYSWNVTLTDGSLLELIKYKKSGGTRATFYANSIAFKGAILDSTDFKSSSNALSMYATKNDISIVDSNLKFGSNVYLEAKQNIIVDNSTVSALGNLTLSANEGNITVFNKSSLSAGYYLLLYTRFLENFTDRFIRVDNSTLHSSTNEIFIDASAAKTDDTQGSNPNVTITVTCSTISSDTGINIWRGGAATGDGVNGITVTDTTIFSSKGAPIGIGNYDRYNVSLERVNISTAGQIDIGSKDDYHNVFIKDSVINATGSDTTKLLSISAGADLDIDNLTINSTRGSVLYSNYTSDIDKLTVVAGASPTAQQYLTLDSRLGFNITNSYINTTATWLSSSIGYTNISDSTIKARSGGQVMITNGYDATAAGDVSGTSLINNTTFEAGDGVIFNFTGYTSDKVVTIKDSTINAGKAEVIATTPAASYYVPNIVVENLTSTTTGNLELNVTKGQGNYGTTPEFTLKDSANIKVGGSFVANLNTTGDDYTLQVENTTVTSTGSSDFKFNINQTVGKIIVANSSLNGNSYSSGITLNSLNGSATDTEFVFNNATLEQVKALNQTNGSLVVQDTTTSLSEVNICTTHGVLVNLSSKLTVTNKLNITDADLTVTGTDTSFIYTGSDVATLNLKSLDVVDNGLLKTTAADLTITASANANIENGVINAKNGAGNTTISAETLTANNAQFVTTATADNPGDTTLTLTATDKLEIVDTEYRGNDFSFTANAVVINSSNLESYNTTKTPTIDSLDDTGSVDIENSTITLGKYDNFTTKGSLSFRDSTLDLTKAQGAAGQGLTVGSTGSSATFQRVTFKRDGAETSTTTLTAKKDLNILDGTIVEGHNVQVVSSEGAVGIKGSNISAFYTDPNGQSGGFPTIQANKDVTISNSNITGWRKLQIISNTSDVTIQDSAISTVDPDGTNTGDLLIQSLGTTNDGGDVVISITTLNTDPENSNITLSASGSLSAIEGAELTAKNLNLTAKGGTIKLKSSTLTSTGKFDESLILGAKDILEIDNTTINANKSLSIGQASGTAGKVSITNHSVLHATEGNVEIDLTSSTSGSLTFSNSSLIADKGNALLKMSDNIESTGSTFKGETVTVESTNGYVKLTDSVVEATGSGASPNIISQSDITLVNTAVTGNGDISFDTTKGNIKLTNGTSITSKEGSVSVSSSGSAGTLEIKDTTLHAKQDVTLTQLSSGDETVLDGVHLISDQADVKLKAQGNLTLLNSSLEAAQGSALPELDKDLTVNNSTIITKNSIEFTQNTIKGNVTITNKSVLNSTGGDVTVALGTSNDKTVKFDNSSIAAQDTATLYQASGDIIVEGIDTFIKGTNINVTTGSGDIKLNGTSITGNSTNPGSLVINSETKNVLLNSTTIKDLDVDLEAAENLVLSHSTVAGTKEGNFSAQAKSVVVNQTTVKQVSNAKLVATDNLTLEDAVFTGEDTGYFTAEATGAGSTVEVTNAAVSRFLGDTIKADKKVTLTNSTFTGVEGKEGNFVVQTTGEDADGIETKDVEVKQFANATLTTNGTLETTNSTFNIKKNFELDGKKGVIFNNGTDLVSEEGDTKVNSEEGLITAANANITNYKGKVDLTAKEDLNLANANITAIKGFKSDTDGKFTTSDNTVVKSEEGGIDITAKEDIDLGNGTQFIAKDDINLESEEGKLTTTGTNQTSTEGSVNNKAKGDITQTNTNISAKTKIENNSTNGNITLVNTNQNSEGPITNRAENGSITLDGSTQTTKDTIKNIAKEDIVITNGTKQVASGDILNEATEGGIKIDDSEQTSENGTITNKGKKDVILGNGTKQTAKGDITNESTDGNITTIGTNQTSTEGGVTNKAKGDITQTNTNISAKTKIENNSTNGNITLVNTNQNSEGPITNRAENGSITLDGSTQTTKDTIKNIAKKDIVITNGTKQVAGGDILNESTEGGIKIDDSEQTSENGTITNKGKKDVVLGNGTKQTAKGDITNESTDGNITTIGTNQTSTEGGVTNKAKGDITQTNTNISAKTKIENNSTNGNITLVNTNQNSEGPITNRAENGSITLDGSTQTTKDTIKNIAKKDIVITNGTKQVAGGDILNESTEGGITINDSEQTSENGNITNKGKKDVILGNGTKQTAGGDITNESTEGSVVVTGTNMTGNNIRNSGKTGTSLTNSNLTARNNITNNSSDGKVTVKDSTLIAGGEIVDDGKEGVEVTNSTYKAGKSIKHTSSNGTVTVRGSNETSEEGDIIINGTKGNDYQGNNATAVNGNFTANTDGDNNIHRNNITAMNMNTKAGGNSNITGNVIKLTGDLNVEARGENRFTDNVLDIGGNSSFVGDPVILANNTGFMNTTPSINGRHNQTDVQNNNPDLVVNFTINDYNQPEFDGDFNNWLLDEDESQDVLERSGNNAEAVAKAGYIRAGETITVTRDSFKISTCMETINNVLTTYKVTEADRQNLSVEQLIRKYGLSAVDAASFNSACNLVPGYLKSSIANPVNGKGEK</sequence>
<dbReference type="SMART" id="SM00710">
    <property type="entry name" value="PbH1"/>
    <property type="match status" value="14"/>
</dbReference>
<feature type="region of interest" description="Disordered" evidence="1">
    <location>
        <begin position="2582"/>
        <end position="2623"/>
    </location>
</feature>
<dbReference type="Pfam" id="PF05860">
    <property type="entry name" value="TPS"/>
    <property type="match status" value="1"/>
</dbReference>
<feature type="compositionally biased region" description="Polar residues" evidence="1">
    <location>
        <begin position="2174"/>
        <end position="2184"/>
    </location>
</feature>
<reference evidence="3 4" key="1">
    <citation type="submission" date="2017-08" db="EMBL/GenBank/DDBJ databases">
        <title>Reclassification of Bisgaard taxon 37 and 44.</title>
        <authorList>
            <person name="Christensen H."/>
        </authorList>
    </citation>
    <scope>NUCLEOTIDE SEQUENCE [LARGE SCALE GENOMIC DNA]</scope>
    <source>
        <strain evidence="3 4">111</strain>
    </source>
</reference>
<dbReference type="InterPro" id="IPR006626">
    <property type="entry name" value="PbH1"/>
</dbReference>
<dbReference type="PANTHER" id="PTHR12338:SF5">
    <property type="entry name" value="ANTIGEN 43-RELATED"/>
    <property type="match status" value="1"/>
</dbReference>